<reference evidence="2" key="2">
    <citation type="submission" date="2020-10" db="EMBL/GenBank/DDBJ databases">
        <title>Mucilaginibacter sp. nov., isolated from soil.</title>
        <authorList>
            <person name="Jeon C.O."/>
        </authorList>
    </citation>
    <scope>NUCLEOTIDE SEQUENCE</scope>
    <source>
        <strain evidence="2">R11</strain>
    </source>
</reference>
<sequence length="123" mass="13567">MKLSNHVFNVGLLICLLPLALAFTKNSKVNHAYKPSTDTIIPPRFETDTLKFLASDSTVVDKDQHTVRLYGKACITNSSTRVNADYIEYNTDEKIGTAKGNVILYDIGENVMAKSSEAVLSLK</sequence>
<feature type="chain" id="PRO_5037171095" description="Organic solvent tolerance-like N-terminal domain-containing protein" evidence="1">
    <location>
        <begin position="23"/>
        <end position="123"/>
    </location>
</feature>
<gene>
    <name evidence="2" type="ORF">GSY63_16175</name>
</gene>
<comment type="caution">
    <text evidence="2">The sequence shown here is derived from an EMBL/GenBank/DDBJ whole genome shotgun (WGS) entry which is preliminary data.</text>
</comment>
<evidence type="ECO:0000313" key="3">
    <source>
        <dbReference type="Proteomes" id="UP000638732"/>
    </source>
</evidence>
<organism evidence="2 3">
    <name type="scientific">Mucilaginibacter agri</name>
    <dbReference type="NCBI Taxonomy" id="2695265"/>
    <lineage>
        <taxon>Bacteria</taxon>
        <taxon>Pseudomonadati</taxon>
        <taxon>Bacteroidota</taxon>
        <taxon>Sphingobacteriia</taxon>
        <taxon>Sphingobacteriales</taxon>
        <taxon>Sphingobacteriaceae</taxon>
        <taxon>Mucilaginibacter</taxon>
    </lineage>
</organism>
<dbReference type="Proteomes" id="UP000638732">
    <property type="component" value="Unassembled WGS sequence"/>
</dbReference>
<accession>A0A965ZIT8</accession>
<dbReference type="RefSeq" id="WP_166586848.1">
    <property type="nucleotide sequence ID" value="NZ_WWEO01000043.1"/>
</dbReference>
<evidence type="ECO:0008006" key="4">
    <source>
        <dbReference type="Google" id="ProtNLM"/>
    </source>
</evidence>
<dbReference type="AlphaFoldDB" id="A0A965ZIT8"/>
<name>A0A965ZIT8_9SPHI</name>
<dbReference type="EMBL" id="WWEO01000043">
    <property type="protein sequence ID" value="NCD70903.1"/>
    <property type="molecule type" value="Genomic_DNA"/>
</dbReference>
<feature type="signal peptide" evidence="1">
    <location>
        <begin position="1"/>
        <end position="22"/>
    </location>
</feature>
<evidence type="ECO:0000313" key="2">
    <source>
        <dbReference type="EMBL" id="NCD70903.1"/>
    </source>
</evidence>
<proteinExistence type="predicted"/>
<keyword evidence="3" id="KW-1185">Reference proteome</keyword>
<evidence type="ECO:0000256" key="1">
    <source>
        <dbReference type="SAM" id="SignalP"/>
    </source>
</evidence>
<reference evidence="2" key="1">
    <citation type="submission" date="2020-01" db="EMBL/GenBank/DDBJ databases">
        <authorList>
            <person name="Seo Y.L."/>
        </authorList>
    </citation>
    <scope>NUCLEOTIDE SEQUENCE</scope>
    <source>
        <strain evidence="2">R11</strain>
    </source>
</reference>
<protein>
    <recommendedName>
        <fullName evidence="4">Organic solvent tolerance-like N-terminal domain-containing protein</fullName>
    </recommendedName>
</protein>
<keyword evidence="1" id="KW-0732">Signal</keyword>
<dbReference type="Gene3D" id="2.60.450.10">
    <property type="entry name" value="Lipopolysaccharide (LPS) transport protein A like domain"/>
    <property type="match status" value="1"/>
</dbReference>